<evidence type="ECO:0000313" key="8">
    <source>
        <dbReference type="Proteomes" id="UP000232163"/>
    </source>
</evidence>
<comment type="caution">
    <text evidence="7">The sequence shown here is derived from an EMBL/GenBank/DDBJ whole genome shotgun (WGS) entry which is preliminary data.</text>
</comment>
<accession>A0A2N9VU18</accession>
<keyword evidence="1" id="KW-1003">Cell membrane</keyword>
<keyword evidence="4 5" id="KW-0472">Membrane</keyword>
<evidence type="ECO:0000259" key="6">
    <source>
        <dbReference type="Pfam" id="PF06305"/>
    </source>
</evidence>
<evidence type="ECO:0000313" key="7">
    <source>
        <dbReference type="EMBL" id="PIO42986.1"/>
    </source>
</evidence>
<evidence type="ECO:0000256" key="4">
    <source>
        <dbReference type="ARBA" id="ARBA00023136"/>
    </source>
</evidence>
<evidence type="ECO:0000256" key="3">
    <source>
        <dbReference type="ARBA" id="ARBA00022989"/>
    </source>
</evidence>
<dbReference type="AlphaFoldDB" id="A0A2N9VU18"/>
<dbReference type="InterPro" id="IPR010445">
    <property type="entry name" value="LapA_dom"/>
</dbReference>
<dbReference type="Pfam" id="PF06305">
    <property type="entry name" value="LapA_dom"/>
    <property type="match status" value="1"/>
</dbReference>
<keyword evidence="8" id="KW-1185">Reference proteome</keyword>
<dbReference type="Proteomes" id="UP000232163">
    <property type="component" value="Unassembled WGS sequence"/>
</dbReference>
<dbReference type="KEGG" id="pht:BLM14_16690"/>
<keyword evidence="3 5" id="KW-1133">Transmembrane helix</keyword>
<keyword evidence="2 5" id="KW-0812">Transmembrane</keyword>
<reference evidence="7 8" key="1">
    <citation type="journal article" date="2017" name="Int J Environ Stud">
        <title>Does the Miocene-Pliocene relict legume Oxytropis triphylla form nitrogen-fixing nodules with a combination of bacterial strains?</title>
        <authorList>
            <person name="Safronova V."/>
            <person name="Belimov A."/>
            <person name="Sazanova A."/>
            <person name="Kuznetsova I."/>
            <person name="Popova J."/>
            <person name="Andronov E."/>
            <person name="Verkhozina A."/>
            <person name="Tikhonovich I."/>
        </authorList>
    </citation>
    <scope>NUCLEOTIDE SEQUENCE [LARGE SCALE GENOMIC DNA]</scope>
    <source>
        <strain evidence="7 8">Tri-38</strain>
    </source>
</reference>
<feature type="transmembrane region" description="Helical" evidence="5">
    <location>
        <begin position="50"/>
        <end position="70"/>
    </location>
</feature>
<organism evidence="7 8">
    <name type="scientific">Phyllobacterium zundukense</name>
    <dbReference type="NCBI Taxonomy" id="1867719"/>
    <lineage>
        <taxon>Bacteria</taxon>
        <taxon>Pseudomonadati</taxon>
        <taxon>Pseudomonadota</taxon>
        <taxon>Alphaproteobacteria</taxon>
        <taxon>Hyphomicrobiales</taxon>
        <taxon>Phyllobacteriaceae</taxon>
        <taxon>Phyllobacterium</taxon>
    </lineage>
</organism>
<gene>
    <name evidence="7" type="ORF">B5P45_21405</name>
</gene>
<protein>
    <submittedName>
        <fullName evidence="7">DUF1049 domain-containing protein</fullName>
    </submittedName>
</protein>
<evidence type="ECO:0000256" key="1">
    <source>
        <dbReference type="ARBA" id="ARBA00022475"/>
    </source>
</evidence>
<name>A0A2N9VU18_9HYPH</name>
<feature type="domain" description="Lipopolysaccharide assembly protein A" evidence="6">
    <location>
        <begin position="46"/>
        <end position="92"/>
    </location>
</feature>
<dbReference type="OrthoDB" id="7868067at2"/>
<evidence type="ECO:0000256" key="5">
    <source>
        <dbReference type="SAM" id="Phobius"/>
    </source>
</evidence>
<evidence type="ECO:0000256" key="2">
    <source>
        <dbReference type="ARBA" id="ARBA00022692"/>
    </source>
</evidence>
<dbReference type="RefSeq" id="WP_100000464.1">
    <property type="nucleotide sequence ID" value="NZ_CP017940.1"/>
</dbReference>
<proteinExistence type="predicted"/>
<dbReference type="EMBL" id="MZMT01000049">
    <property type="protein sequence ID" value="PIO42986.1"/>
    <property type="molecule type" value="Genomic_DNA"/>
</dbReference>
<dbReference type="GO" id="GO:0005886">
    <property type="term" value="C:plasma membrane"/>
    <property type="evidence" value="ECO:0007669"/>
    <property type="project" value="InterPro"/>
</dbReference>
<sequence>MVNRIVVALILVPLAIILIALSVANRGAVSLTIDPFNPGNPLLSYSAPLFVWLFIALIIGLVLGSLATWYNQGKHRKLARQRKLEAELLRKEARKAAAETTSTPNLPSLY</sequence>